<gene>
    <name evidence="4" type="ordered locus">CLM_2262</name>
</gene>
<evidence type="ECO:0000256" key="1">
    <source>
        <dbReference type="ARBA" id="ARBA00023224"/>
    </source>
</evidence>
<keyword evidence="1 2" id="KW-0807">Transducer</keyword>
<dbReference type="PANTHER" id="PTHR32089:SF112">
    <property type="entry name" value="LYSOZYME-LIKE PROTEIN-RELATED"/>
    <property type="match status" value="1"/>
</dbReference>
<dbReference type="GO" id="GO:0007165">
    <property type="term" value="P:signal transduction"/>
    <property type="evidence" value="ECO:0007669"/>
    <property type="project" value="UniProtKB-KW"/>
</dbReference>
<feature type="domain" description="Methyl-accepting transducer" evidence="3">
    <location>
        <begin position="21"/>
        <end position="74"/>
    </location>
</feature>
<dbReference type="Proteomes" id="UP000001374">
    <property type="component" value="Chromosome"/>
</dbReference>
<dbReference type="HOGENOM" id="CLU_2681099_0_0_9"/>
<protein>
    <submittedName>
        <fullName evidence="4">Methyl-accepting chemotaxis protein, contain hamp domain</fullName>
    </submittedName>
</protein>
<dbReference type="Pfam" id="PF00015">
    <property type="entry name" value="MCPsignal"/>
    <property type="match status" value="1"/>
</dbReference>
<dbReference type="AlphaFoldDB" id="C1FPU5"/>
<dbReference type="PANTHER" id="PTHR32089">
    <property type="entry name" value="METHYL-ACCEPTING CHEMOTAXIS PROTEIN MCPB"/>
    <property type="match status" value="1"/>
</dbReference>
<evidence type="ECO:0000313" key="5">
    <source>
        <dbReference type="Proteomes" id="UP000001374"/>
    </source>
</evidence>
<dbReference type="KEGG" id="cby:CLM_2262"/>
<sequence>MRGLKEKKNESIDKLIEFEGIIEKIVSNANNAQNFTDTIQSISSQTNLLALNASIEAARAGEAGKGFTIVSEFM</sequence>
<dbReference type="GO" id="GO:0016020">
    <property type="term" value="C:membrane"/>
    <property type="evidence" value="ECO:0007669"/>
    <property type="project" value="InterPro"/>
</dbReference>
<name>C1FPU5_CLOBJ</name>
<organism evidence="4 5">
    <name type="scientific">Clostridium botulinum (strain Kyoto / Type A2)</name>
    <dbReference type="NCBI Taxonomy" id="536232"/>
    <lineage>
        <taxon>Bacteria</taxon>
        <taxon>Bacillati</taxon>
        <taxon>Bacillota</taxon>
        <taxon>Clostridia</taxon>
        <taxon>Eubacteriales</taxon>
        <taxon>Clostridiaceae</taxon>
        <taxon>Clostridium</taxon>
    </lineage>
</organism>
<proteinExistence type="predicted"/>
<evidence type="ECO:0000259" key="3">
    <source>
        <dbReference type="PROSITE" id="PS50111"/>
    </source>
</evidence>
<dbReference type="Gene3D" id="1.10.287.950">
    <property type="entry name" value="Methyl-accepting chemotaxis protein"/>
    <property type="match status" value="1"/>
</dbReference>
<reference evidence="4 5" key="1">
    <citation type="submission" date="2008-10" db="EMBL/GenBank/DDBJ databases">
        <title>Genome sequence of Clostridium botulinum A2 Kyoto.</title>
        <authorList>
            <person name="Shrivastava S."/>
            <person name="Brinkac L.M."/>
            <person name="Brown J.L."/>
            <person name="Bruce D."/>
            <person name="Detter C.C."/>
            <person name="Johnson E.A."/>
            <person name="Munk C.A."/>
            <person name="Smith L.A."/>
            <person name="Smith T.J."/>
            <person name="Sutton G."/>
            <person name="Brettin T.S."/>
        </authorList>
    </citation>
    <scope>NUCLEOTIDE SEQUENCE [LARGE SCALE GENOMIC DNA]</scope>
    <source>
        <strain evidence="5">Kyoto / Type A2</strain>
    </source>
</reference>
<evidence type="ECO:0000313" key="4">
    <source>
        <dbReference type="EMBL" id="ACO84601.1"/>
    </source>
</evidence>
<dbReference type="SUPFAM" id="SSF58104">
    <property type="entry name" value="Methyl-accepting chemotaxis protein (MCP) signaling domain"/>
    <property type="match status" value="1"/>
</dbReference>
<dbReference type="InterPro" id="IPR004089">
    <property type="entry name" value="MCPsignal_dom"/>
</dbReference>
<evidence type="ECO:0000256" key="2">
    <source>
        <dbReference type="PROSITE-ProRule" id="PRU00284"/>
    </source>
</evidence>
<dbReference type="eggNOG" id="COG0840">
    <property type="taxonomic scope" value="Bacteria"/>
</dbReference>
<dbReference type="PROSITE" id="PS50111">
    <property type="entry name" value="CHEMOTAXIS_TRANSDUC_2"/>
    <property type="match status" value="1"/>
</dbReference>
<dbReference type="EMBL" id="CP001581">
    <property type="protein sequence ID" value="ACO84601.1"/>
    <property type="molecule type" value="Genomic_DNA"/>
</dbReference>
<accession>C1FPU5</accession>